<feature type="compositionally biased region" description="Acidic residues" evidence="1">
    <location>
        <begin position="437"/>
        <end position="451"/>
    </location>
</feature>
<reference evidence="4" key="1">
    <citation type="submission" date="2014-04" db="EMBL/GenBank/DDBJ databases">
        <title>Evolutionary Origins and Diversification of the Mycorrhizal Mutualists.</title>
        <authorList>
            <consortium name="DOE Joint Genome Institute"/>
            <consortium name="Mycorrhizal Genomics Consortium"/>
            <person name="Kohler A."/>
            <person name="Kuo A."/>
            <person name="Nagy L.G."/>
            <person name="Floudas D."/>
            <person name="Copeland A."/>
            <person name="Barry K.W."/>
            <person name="Cichocki N."/>
            <person name="Veneault-Fourrey C."/>
            <person name="LaButti K."/>
            <person name="Lindquist E.A."/>
            <person name="Lipzen A."/>
            <person name="Lundell T."/>
            <person name="Morin E."/>
            <person name="Murat C."/>
            <person name="Riley R."/>
            <person name="Ohm R."/>
            <person name="Sun H."/>
            <person name="Tunlid A."/>
            <person name="Henrissat B."/>
            <person name="Grigoriev I.V."/>
            <person name="Hibbett D.S."/>
            <person name="Martin F."/>
        </authorList>
    </citation>
    <scope>NUCLEOTIDE SEQUENCE [LARGE SCALE GENOMIC DNA]</scope>
    <source>
        <strain evidence="4">FD-334 SS-4</strain>
    </source>
</reference>
<keyword evidence="4" id="KW-1185">Reference proteome</keyword>
<feature type="compositionally biased region" description="Acidic residues" evidence="1">
    <location>
        <begin position="95"/>
        <end position="106"/>
    </location>
</feature>
<dbReference type="Proteomes" id="UP000054270">
    <property type="component" value="Unassembled WGS sequence"/>
</dbReference>
<dbReference type="AlphaFoldDB" id="A0A0D2N4F4"/>
<evidence type="ECO:0000313" key="4">
    <source>
        <dbReference type="Proteomes" id="UP000054270"/>
    </source>
</evidence>
<evidence type="ECO:0000259" key="2">
    <source>
        <dbReference type="Pfam" id="PF20636"/>
    </source>
</evidence>
<feature type="compositionally biased region" description="Low complexity" evidence="1">
    <location>
        <begin position="371"/>
        <end position="383"/>
    </location>
</feature>
<dbReference type="OrthoDB" id="3259198at2759"/>
<dbReference type="InterPro" id="IPR049481">
    <property type="entry name" value="SMN_G2-BD"/>
</dbReference>
<dbReference type="CDD" id="cd22851">
    <property type="entry name" value="SMN_N"/>
    <property type="match status" value="1"/>
</dbReference>
<feature type="region of interest" description="Disordered" evidence="1">
    <location>
        <begin position="369"/>
        <end position="460"/>
    </location>
</feature>
<organism evidence="3 4">
    <name type="scientific">Hypholoma sublateritium (strain FD-334 SS-4)</name>
    <dbReference type="NCBI Taxonomy" id="945553"/>
    <lineage>
        <taxon>Eukaryota</taxon>
        <taxon>Fungi</taxon>
        <taxon>Dikarya</taxon>
        <taxon>Basidiomycota</taxon>
        <taxon>Agaricomycotina</taxon>
        <taxon>Agaricomycetes</taxon>
        <taxon>Agaricomycetidae</taxon>
        <taxon>Agaricales</taxon>
        <taxon>Agaricineae</taxon>
        <taxon>Strophariaceae</taxon>
        <taxon>Hypholoma</taxon>
    </lineage>
</organism>
<proteinExistence type="predicted"/>
<evidence type="ECO:0000256" key="1">
    <source>
        <dbReference type="SAM" id="MobiDB-lite"/>
    </source>
</evidence>
<sequence>MNFDHSYGCSRASRRIETTRADEYSLTFPCTVASPLATTYYLSSFSDQCAIDSDASDIVFYYDPDDLNPLPCIAQSGNPAATTSSFEPATRELVESTDDDDDDYEDPDGKSCSSSAWDSEEDQMLVISNSEIAAALPSEALPLTTAGDTKHWRVTSKKLKLKSTLRSPAAMDKKKNCIYLFFELREYDDYGILAPDANYSKCWHGARQTFKLSKTTKASLKNMINHLKSKFPEMYQLYESFQNRDTLPTPFEVKIALASKDITTDQINDHLKTLKISASSGTIQGAFDRQTALSLSASSPKEVVIDFKELIGEYSGENMAEVVWATMKLYDLEDNLKIQNVDAILQAFLFWHTMLEVSYDDITLPYDDAENAPPASKPAAQPPAKKRNKNNQKAKHWDAAGGVRSASAANSQRAAFLSRQSGPSAAQRQDAYAQGGEEGEGTGEGEYEDADAESRDLTHEEIWDDSALVDAWEAAMEEYKAYHGGAAAWKQEPVKKSPLMQVMELEVDYADDADFLEAYFIKYQHLEDCFGGFVFGCKARDVVKFDILILPACGPGKASFVSSCHRHGSSLPPSISRACESQYGTARGLEFHQKNCESFLDIDTSSNTILNAFELYEKKQSRKKRKWETTSQIATATEMLSYFSLLLHCMSHRKFLSCLYRQSLN</sequence>
<feature type="compositionally biased region" description="Low complexity" evidence="1">
    <location>
        <begin position="404"/>
        <end position="415"/>
    </location>
</feature>
<feature type="region of interest" description="Disordered" evidence="1">
    <location>
        <begin position="94"/>
        <end position="119"/>
    </location>
</feature>
<accession>A0A0D2N4F4</accession>
<feature type="domain" description="Survival Motor Neuron Gemin2-binding" evidence="2">
    <location>
        <begin position="460"/>
        <end position="483"/>
    </location>
</feature>
<dbReference type="Pfam" id="PF20636">
    <property type="entry name" value="SMN_G2-BD"/>
    <property type="match status" value="1"/>
</dbReference>
<protein>
    <recommendedName>
        <fullName evidence="2">Survival Motor Neuron Gemin2-binding domain-containing protein</fullName>
    </recommendedName>
</protein>
<name>A0A0D2N4F4_HYPSF</name>
<dbReference type="EMBL" id="KN817696">
    <property type="protein sequence ID" value="KJA14074.1"/>
    <property type="molecule type" value="Genomic_DNA"/>
</dbReference>
<evidence type="ECO:0000313" key="3">
    <source>
        <dbReference type="EMBL" id="KJA14074.1"/>
    </source>
</evidence>
<gene>
    <name evidence="3" type="ORF">HYPSUDRAFT_59571</name>
</gene>
<feature type="compositionally biased region" description="Basic residues" evidence="1">
    <location>
        <begin position="384"/>
        <end position="394"/>
    </location>
</feature>
<feature type="compositionally biased region" description="Polar residues" evidence="1">
    <location>
        <begin position="418"/>
        <end position="427"/>
    </location>
</feature>
<dbReference type="STRING" id="945553.A0A0D2N4F4"/>